<accession>A0A6I4KWE6</accession>
<protein>
    <submittedName>
        <fullName evidence="1">Amidase</fullName>
    </submittedName>
</protein>
<proteinExistence type="predicted"/>
<reference evidence="1 2" key="1">
    <citation type="submission" date="2019-11" db="EMBL/GenBank/DDBJ databases">
        <title>Pseudomonas flavidum sp. nov., isolated from Baiyang Lake.</title>
        <authorList>
            <person name="Zhao Y."/>
        </authorList>
    </citation>
    <scope>NUCLEOTIDE SEQUENCE [LARGE SCALE GENOMIC DNA]</scope>
    <source>
        <strain evidence="2">R-22-3 w-18</strain>
    </source>
</reference>
<dbReference type="EMBL" id="WKJZ01000001">
    <property type="protein sequence ID" value="MVW74846.1"/>
    <property type="molecule type" value="Genomic_DNA"/>
</dbReference>
<organism evidence="1 2">
    <name type="scientific">Pseudomonas xionganensis</name>
    <dbReference type="NCBI Taxonomy" id="2654845"/>
    <lineage>
        <taxon>Bacteria</taxon>
        <taxon>Pseudomonadati</taxon>
        <taxon>Pseudomonadota</taxon>
        <taxon>Gammaproteobacteria</taxon>
        <taxon>Pseudomonadales</taxon>
        <taxon>Pseudomonadaceae</taxon>
        <taxon>Pseudomonas</taxon>
    </lineage>
</organism>
<dbReference type="RefSeq" id="WP_160343773.1">
    <property type="nucleotide sequence ID" value="NZ_WKJZ01000001.1"/>
</dbReference>
<name>A0A6I4KWE6_9PSED</name>
<comment type="caution">
    <text evidence="1">The sequence shown here is derived from an EMBL/GenBank/DDBJ whole genome shotgun (WGS) entry which is preliminary data.</text>
</comment>
<keyword evidence="2" id="KW-1185">Reference proteome</keyword>
<evidence type="ECO:0000313" key="2">
    <source>
        <dbReference type="Proteomes" id="UP000429555"/>
    </source>
</evidence>
<dbReference type="AlphaFoldDB" id="A0A6I4KWE6"/>
<dbReference type="Proteomes" id="UP000429555">
    <property type="component" value="Unassembled WGS sequence"/>
</dbReference>
<sequence>MIRRRPWLSLLLLALLVLAALGWHNRVHLQAFPDIVSAYSAKEYCSCRYVSDQPADYCRAYVTQYVPLSDLQDDAAGKRVSASALGRTHLAQWRDQRSGCVLVSEQ</sequence>
<evidence type="ECO:0000313" key="1">
    <source>
        <dbReference type="EMBL" id="MVW74846.1"/>
    </source>
</evidence>
<gene>
    <name evidence="1" type="ORF">GJV18_05900</name>
</gene>